<feature type="domain" description="Aminoacyl-transfer RNA synthetases class-II family profile" evidence="13">
    <location>
        <begin position="360"/>
        <end position="720"/>
    </location>
</feature>
<dbReference type="SUPFAM" id="SSF55681">
    <property type="entry name" value="Class II aaRS and biotin synthetases"/>
    <property type="match status" value="1"/>
</dbReference>
<dbReference type="Pfam" id="PF00152">
    <property type="entry name" value="tRNA-synt_2"/>
    <property type="match status" value="1"/>
</dbReference>
<dbReference type="GeneID" id="19012203"/>
<dbReference type="InterPro" id="IPR002313">
    <property type="entry name" value="Lys-tRNA-ligase_II"/>
</dbReference>
<dbReference type="PANTHER" id="PTHR42918">
    <property type="entry name" value="LYSYL-TRNA SYNTHETASE"/>
    <property type="match status" value="1"/>
</dbReference>
<evidence type="ECO:0000256" key="2">
    <source>
        <dbReference type="ARBA" id="ARBA00013166"/>
    </source>
</evidence>
<evidence type="ECO:0000256" key="3">
    <source>
        <dbReference type="ARBA" id="ARBA00022598"/>
    </source>
</evidence>
<dbReference type="GO" id="GO:0000049">
    <property type="term" value="F:tRNA binding"/>
    <property type="evidence" value="ECO:0007669"/>
    <property type="project" value="TreeGrafter"/>
</dbReference>
<dbReference type="EMBL" id="FO082266">
    <property type="protein sequence ID" value="CCO19296.1"/>
    <property type="molecule type" value="Genomic_DNA"/>
</dbReference>
<evidence type="ECO:0000256" key="8">
    <source>
        <dbReference type="ARBA" id="ARBA00023146"/>
    </source>
</evidence>
<gene>
    <name evidence="15" type="ordered locus">Bathy13g02510</name>
</gene>
<dbReference type="STRING" id="41875.K8EMM2"/>
<feature type="domain" description="WHEP-TRS" evidence="14">
    <location>
        <begin position="92"/>
        <end position="150"/>
    </location>
</feature>
<dbReference type="NCBIfam" id="NF001756">
    <property type="entry name" value="PRK00484.1"/>
    <property type="match status" value="1"/>
</dbReference>
<dbReference type="Gene3D" id="1.10.287.10">
    <property type="entry name" value="S15/NS1, RNA-binding"/>
    <property type="match status" value="1"/>
</dbReference>
<dbReference type="EC" id="6.1.1.6" evidence="2 11"/>
<name>K8EMM2_9CHLO</name>
<evidence type="ECO:0000256" key="5">
    <source>
        <dbReference type="ARBA" id="ARBA00022741"/>
    </source>
</evidence>
<feature type="compositionally biased region" description="Gly residues" evidence="12">
    <location>
        <begin position="166"/>
        <end position="182"/>
    </location>
</feature>
<dbReference type="PROSITE" id="PS50862">
    <property type="entry name" value="AA_TRNA_LIGASE_II"/>
    <property type="match status" value="1"/>
</dbReference>
<evidence type="ECO:0000259" key="14">
    <source>
        <dbReference type="PROSITE" id="PS51185"/>
    </source>
</evidence>
<organism evidence="15 16">
    <name type="scientific">Bathycoccus prasinos</name>
    <dbReference type="NCBI Taxonomy" id="41875"/>
    <lineage>
        <taxon>Eukaryota</taxon>
        <taxon>Viridiplantae</taxon>
        <taxon>Chlorophyta</taxon>
        <taxon>Mamiellophyceae</taxon>
        <taxon>Mamiellales</taxon>
        <taxon>Bathycoccaceae</taxon>
        <taxon>Bathycoccus</taxon>
    </lineage>
</organism>
<dbReference type="Gene3D" id="2.40.50.140">
    <property type="entry name" value="Nucleic acid-binding proteins"/>
    <property type="match status" value="1"/>
</dbReference>
<dbReference type="InterPro" id="IPR004365">
    <property type="entry name" value="NA-bd_OB_tRNA"/>
</dbReference>
<sequence length="726" mass="80029">MMMISSSFSSCLHSPNLLLSANSRRNTTPGLFRVVGAVRASSSTRRTARFRGGSFFGAFLSSSSSERAFPRLLRRLSRGAKSLAGGGGGVDGVETLNDKIASQAALVKGLKADGKTNQDEEVKAAVTILKALKAELEEGEIRTETTREAILGDGGGEEKKKKTQKKGGGGGGKKKGGGGGEQSSGSSPEEVRAVRIEKMAQLKTSNQEPFAYRFDRTNTAAKLQAAYPDSVLAKGCELENGTREKVCGRVTARRVFGKLAFMTLTDASGTIQLYCDESRIDQEQFETIKTLIDVGDIVGCEGPLKRTDKGELSIVVEDVKVLTKSLRNLPDKWHGLQDVEIKYRQRYVDLIASSDSRDTFYQRTKIIKTMRRYLEDELEFMEMETPIMHTVSGGADAKPFNTHHNALNMDLTLRIATELHLKRLVIGGFERVYEIGRIFRNEGLSTRHNPEFTSIELYQAYGDVSDMLELTEEVICRCAAAVSPSKKLEPIQYGDETIDLTKRPWRRASMNDLVIEACNVDVLNGFDGDLEKAKAACEPALKAHSKQAGASIPAVRDSPNLGTLLNEMFEATVEGTLRQPTFVLDHPIEISPLAKPHRDKKGVTERFELFVVGRELANAFSELTDPIDQRERFEKQSRAHAETQRAALVRAEKKVERGDKDAGDVLKETTDDIYEFPIDEDFINALEYGMPPCGGLGIGVDRLVMLLTNSPSIRDVIAFPTLKNED</sequence>
<dbReference type="InterPro" id="IPR006195">
    <property type="entry name" value="aa-tRNA-synth_II"/>
</dbReference>
<evidence type="ECO:0000313" key="16">
    <source>
        <dbReference type="Proteomes" id="UP000198341"/>
    </source>
</evidence>
<dbReference type="InterPro" id="IPR012340">
    <property type="entry name" value="NA-bd_OB-fold"/>
</dbReference>
<comment type="catalytic activity">
    <reaction evidence="10 11">
        <text>tRNA(Lys) + L-lysine + ATP = L-lysyl-tRNA(Lys) + AMP + diphosphate</text>
        <dbReference type="Rhea" id="RHEA:20792"/>
        <dbReference type="Rhea" id="RHEA-COMP:9696"/>
        <dbReference type="Rhea" id="RHEA-COMP:9697"/>
        <dbReference type="ChEBI" id="CHEBI:30616"/>
        <dbReference type="ChEBI" id="CHEBI:32551"/>
        <dbReference type="ChEBI" id="CHEBI:33019"/>
        <dbReference type="ChEBI" id="CHEBI:78442"/>
        <dbReference type="ChEBI" id="CHEBI:78529"/>
        <dbReference type="ChEBI" id="CHEBI:456215"/>
        <dbReference type="EC" id="6.1.1.6"/>
    </reaction>
</comment>
<dbReference type="eggNOG" id="KOG1885">
    <property type="taxonomic scope" value="Eukaryota"/>
</dbReference>
<evidence type="ECO:0000256" key="7">
    <source>
        <dbReference type="ARBA" id="ARBA00022917"/>
    </source>
</evidence>
<keyword evidence="6" id="KW-0067">ATP-binding</keyword>
<evidence type="ECO:0000256" key="12">
    <source>
        <dbReference type="SAM" id="MobiDB-lite"/>
    </source>
</evidence>
<dbReference type="GO" id="GO:0005524">
    <property type="term" value="F:ATP binding"/>
    <property type="evidence" value="ECO:0007669"/>
    <property type="project" value="UniProtKB-KW"/>
</dbReference>
<dbReference type="CDD" id="cd04322">
    <property type="entry name" value="LysRS_N"/>
    <property type="match status" value="1"/>
</dbReference>
<keyword evidence="3" id="KW-0436">Ligase</keyword>
<feature type="region of interest" description="Disordered" evidence="12">
    <location>
        <begin position="143"/>
        <end position="190"/>
    </location>
</feature>
<evidence type="ECO:0000256" key="10">
    <source>
        <dbReference type="ARBA" id="ARBA00048573"/>
    </source>
</evidence>
<dbReference type="InterPro" id="IPR018149">
    <property type="entry name" value="Lys-tRNA-synth_II_C"/>
</dbReference>
<keyword evidence="4" id="KW-0479">Metal-binding</keyword>
<evidence type="ECO:0000256" key="4">
    <source>
        <dbReference type="ARBA" id="ARBA00022723"/>
    </source>
</evidence>
<dbReference type="GO" id="GO:0006430">
    <property type="term" value="P:lysyl-tRNA aminoacylation"/>
    <property type="evidence" value="ECO:0007669"/>
    <property type="project" value="InterPro"/>
</dbReference>
<dbReference type="HAMAP" id="MF_00252">
    <property type="entry name" value="Lys_tRNA_synth_class2"/>
    <property type="match status" value="1"/>
</dbReference>
<protein>
    <recommendedName>
        <fullName evidence="2 11">Lysine--tRNA ligase</fullName>
        <ecNumber evidence="2 11">6.1.1.6</ecNumber>
    </recommendedName>
    <alternativeName>
        <fullName evidence="9 11">Lysyl-tRNA synthetase</fullName>
    </alternativeName>
</protein>
<dbReference type="InterPro" id="IPR044136">
    <property type="entry name" value="Lys-tRNA-ligase_II_N"/>
</dbReference>
<evidence type="ECO:0000256" key="6">
    <source>
        <dbReference type="ARBA" id="ARBA00022840"/>
    </source>
</evidence>
<dbReference type="GO" id="GO:0046872">
    <property type="term" value="F:metal ion binding"/>
    <property type="evidence" value="ECO:0007669"/>
    <property type="project" value="UniProtKB-KW"/>
</dbReference>
<dbReference type="CDD" id="cd00775">
    <property type="entry name" value="LysRS_core"/>
    <property type="match status" value="1"/>
</dbReference>
<dbReference type="GO" id="GO:0005829">
    <property type="term" value="C:cytosol"/>
    <property type="evidence" value="ECO:0007669"/>
    <property type="project" value="TreeGrafter"/>
</dbReference>
<proteinExistence type="inferred from homology"/>
<dbReference type="FunFam" id="2.40.50.140:FF:000024">
    <property type="entry name" value="Lysine--tRNA ligase"/>
    <property type="match status" value="1"/>
</dbReference>
<evidence type="ECO:0000313" key="15">
    <source>
        <dbReference type="EMBL" id="CCO19296.1"/>
    </source>
</evidence>
<dbReference type="PROSITE" id="PS51185">
    <property type="entry name" value="WHEP_TRS_2"/>
    <property type="match status" value="1"/>
</dbReference>
<dbReference type="PRINTS" id="PR00982">
    <property type="entry name" value="TRNASYNTHLYS"/>
</dbReference>
<keyword evidence="7" id="KW-0648">Protein biosynthesis</keyword>
<dbReference type="KEGG" id="bpg:Bathy13g02510"/>
<dbReference type="InterPro" id="IPR004364">
    <property type="entry name" value="Aa-tRNA-synt_II"/>
</dbReference>
<dbReference type="InterPro" id="IPR045864">
    <property type="entry name" value="aa-tRNA-synth_II/BPL/LPL"/>
</dbReference>
<keyword evidence="5" id="KW-0547">Nucleotide-binding</keyword>
<dbReference type="OrthoDB" id="21243at2759"/>
<dbReference type="SUPFAM" id="SSF50249">
    <property type="entry name" value="Nucleic acid-binding proteins"/>
    <property type="match status" value="1"/>
</dbReference>
<keyword evidence="16" id="KW-1185">Reference proteome</keyword>
<keyword evidence="8" id="KW-0030">Aminoacyl-tRNA synthetase</keyword>
<dbReference type="GO" id="GO:0004824">
    <property type="term" value="F:lysine-tRNA ligase activity"/>
    <property type="evidence" value="ECO:0007669"/>
    <property type="project" value="UniProtKB-EC"/>
</dbReference>
<accession>K8EMM2</accession>
<dbReference type="PANTHER" id="PTHR42918:SF15">
    <property type="entry name" value="LYSINE--TRNA LIGASE, CHLOROPLASTIC_MITOCHONDRIAL"/>
    <property type="match status" value="1"/>
</dbReference>
<reference evidence="15 16" key="1">
    <citation type="submission" date="2011-10" db="EMBL/GenBank/DDBJ databases">
        <authorList>
            <person name="Genoscope - CEA"/>
        </authorList>
    </citation>
    <scope>NUCLEOTIDE SEQUENCE [LARGE SCALE GENOMIC DNA]</scope>
    <source>
        <strain evidence="15 16">RCC 1105</strain>
    </source>
</reference>
<evidence type="ECO:0000256" key="9">
    <source>
        <dbReference type="ARBA" id="ARBA00030563"/>
    </source>
</evidence>
<dbReference type="Proteomes" id="UP000198341">
    <property type="component" value="Chromosome 13"/>
</dbReference>
<dbReference type="NCBIfam" id="TIGR00499">
    <property type="entry name" value="lysS_bact"/>
    <property type="match status" value="1"/>
</dbReference>
<evidence type="ECO:0000256" key="1">
    <source>
        <dbReference type="ARBA" id="ARBA00008226"/>
    </source>
</evidence>
<dbReference type="InterPro" id="IPR000738">
    <property type="entry name" value="WHEP-TRS_dom"/>
</dbReference>
<dbReference type="Gene3D" id="3.30.930.10">
    <property type="entry name" value="Bira Bifunctional Protein, Domain 2"/>
    <property type="match status" value="1"/>
</dbReference>
<comment type="similarity">
    <text evidence="1">Belongs to the class-II aminoacyl-tRNA synthetase family.</text>
</comment>
<evidence type="ECO:0000259" key="13">
    <source>
        <dbReference type="PROSITE" id="PS50862"/>
    </source>
</evidence>
<dbReference type="RefSeq" id="XP_007509493.1">
    <property type="nucleotide sequence ID" value="XM_007509431.1"/>
</dbReference>
<dbReference type="AlphaFoldDB" id="K8EMM2"/>
<dbReference type="Pfam" id="PF01336">
    <property type="entry name" value="tRNA_anti-codon"/>
    <property type="match status" value="1"/>
</dbReference>
<evidence type="ECO:0000256" key="11">
    <source>
        <dbReference type="RuleBase" id="RU003748"/>
    </source>
</evidence>